<evidence type="ECO:0000256" key="1">
    <source>
        <dbReference type="SAM" id="MobiDB-lite"/>
    </source>
</evidence>
<keyword evidence="4" id="KW-1185">Reference proteome</keyword>
<dbReference type="Proteomes" id="UP000823775">
    <property type="component" value="Unassembled WGS sequence"/>
</dbReference>
<name>A0ABS8VB10_DATST</name>
<organism evidence="3 4">
    <name type="scientific">Datura stramonium</name>
    <name type="common">Jimsonweed</name>
    <name type="synonym">Common thornapple</name>
    <dbReference type="NCBI Taxonomy" id="4076"/>
    <lineage>
        <taxon>Eukaryota</taxon>
        <taxon>Viridiplantae</taxon>
        <taxon>Streptophyta</taxon>
        <taxon>Embryophyta</taxon>
        <taxon>Tracheophyta</taxon>
        <taxon>Spermatophyta</taxon>
        <taxon>Magnoliopsida</taxon>
        <taxon>eudicotyledons</taxon>
        <taxon>Gunneridae</taxon>
        <taxon>Pentapetalae</taxon>
        <taxon>asterids</taxon>
        <taxon>lamiids</taxon>
        <taxon>Solanales</taxon>
        <taxon>Solanaceae</taxon>
        <taxon>Solanoideae</taxon>
        <taxon>Datureae</taxon>
        <taxon>Datura</taxon>
    </lineage>
</organism>
<comment type="caution">
    <text evidence="3">The sequence shown here is derived from an EMBL/GenBank/DDBJ whole genome shotgun (WGS) entry which is preliminary data.</text>
</comment>
<reference evidence="3 4" key="1">
    <citation type="journal article" date="2021" name="BMC Genomics">
        <title>Datura genome reveals duplications of psychoactive alkaloid biosynthetic genes and high mutation rate following tissue culture.</title>
        <authorList>
            <person name="Rajewski A."/>
            <person name="Carter-House D."/>
            <person name="Stajich J."/>
            <person name="Litt A."/>
        </authorList>
    </citation>
    <scope>NUCLEOTIDE SEQUENCE [LARGE SCALE GENOMIC DNA]</scope>
    <source>
        <strain evidence="3">AR-01</strain>
    </source>
</reference>
<evidence type="ECO:0000313" key="4">
    <source>
        <dbReference type="Proteomes" id="UP000823775"/>
    </source>
</evidence>
<feature type="region of interest" description="Disordered" evidence="1">
    <location>
        <begin position="122"/>
        <end position="162"/>
    </location>
</feature>
<keyword evidence="2" id="KW-1133">Transmembrane helix</keyword>
<accession>A0ABS8VB10</accession>
<protein>
    <submittedName>
        <fullName evidence="3">Uncharacterized protein</fullName>
    </submittedName>
</protein>
<feature type="transmembrane region" description="Helical" evidence="2">
    <location>
        <begin position="20"/>
        <end position="41"/>
    </location>
</feature>
<evidence type="ECO:0000313" key="3">
    <source>
        <dbReference type="EMBL" id="MCD9643647.1"/>
    </source>
</evidence>
<gene>
    <name evidence="3" type="ORF">HAX54_031279</name>
</gene>
<feature type="compositionally biased region" description="Basic and acidic residues" evidence="1">
    <location>
        <begin position="153"/>
        <end position="162"/>
    </location>
</feature>
<keyword evidence="2" id="KW-0812">Transmembrane</keyword>
<evidence type="ECO:0000256" key="2">
    <source>
        <dbReference type="SAM" id="Phobius"/>
    </source>
</evidence>
<dbReference type="EMBL" id="JACEIK010003950">
    <property type="protein sequence ID" value="MCD9643647.1"/>
    <property type="molecule type" value="Genomic_DNA"/>
</dbReference>
<proteinExistence type="predicted"/>
<keyword evidence="2" id="KW-0472">Membrane</keyword>
<sequence>MFIQTFGPNLSYFLRDSPRFPRLFSCGFFLINGGVLVGWWFEDFQAWSGASLPFSSLTTMLYRQATAHQEVRNCMLGCYAPFNPLSVKGVLGRAEIRGRLTLKITAMLLTLQSFKRERCAWKGRNKRKANSEDNSDAPDSDRSGSSRPTRPFQRMEADLEAI</sequence>